<dbReference type="AlphaFoldDB" id="A0A6H5G3F5"/>
<organism evidence="2 3">
    <name type="scientific">Nesidiocoris tenuis</name>
    <dbReference type="NCBI Taxonomy" id="355587"/>
    <lineage>
        <taxon>Eukaryota</taxon>
        <taxon>Metazoa</taxon>
        <taxon>Ecdysozoa</taxon>
        <taxon>Arthropoda</taxon>
        <taxon>Hexapoda</taxon>
        <taxon>Insecta</taxon>
        <taxon>Pterygota</taxon>
        <taxon>Neoptera</taxon>
        <taxon>Paraneoptera</taxon>
        <taxon>Hemiptera</taxon>
        <taxon>Heteroptera</taxon>
        <taxon>Panheteroptera</taxon>
        <taxon>Cimicomorpha</taxon>
        <taxon>Miridae</taxon>
        <taxon>Dicyphina</taxon>
        <taxon>Nesidiocoris</taxon>
    </lineage>
</organism>
<proteinExistence type="predicted"/>
<feature type="compositionally biased region" description="Pro residues" evidence="1">
    <location>
        <begin position="327"/>
        <end position="348"/>
    </location>
</feature>
<evidence type="ECO:0000256" key="1">
    <source>
        <dbReference type="SAM" id="MobiDB-lite"/>
    </source>
</evidence>
<evidence type="ECO:0000313" key="3">
    <source>
        <dbReference type="Proteomes" id="UP000479000"/>
    </source>
</evidence>
<dbReference type="Proteomes" id="UP000479000">
    <property type="component" value="Unassembled WGS sequence"/>
</dbReference>
<sequence>MIIRGSPAIYPASVPNSLLPPAISYHIEIHWTIPDHIRQYRQIIPTIKLTRLSRRPISRDTTATYWNLSLLRGRIFPQLGCVRANVGRRLSSLQTIRIDGSEALTYLQTLNPPREKTVASNSNLLHVIGRECEEKGSSSRDNDLNELLWFFLNLNSKTGDLGSLKTSKSKNVNVKTNWRACYTIAVGERVRLARRRRCEQAPSSNSKTSAAWLSSDGELRRRLMALSATQSFFNPLTIRGKDKKRHLMSCTIVFPGHPQGRLTRSTTCSGKMLAASGKNCDERKFTLTLTNLHLPTIYSEKLSLTHIYSGSLPEQESVYGPRAGPGPLGPRAPGILPPLPPPLDGPAY</sequence>
<dbReference type="EMBL" id="CADCXU010005298">
    <property type="protein sequence ID" value="CAA9996994.1"/>
    <property type="molecule type" value="Genomic_DNA"/>
</dbReference>
<protein>
    <submittedName>
        <fullName evidence="2">Uncharacterized protein</fullName>
    </submittedName>
</protein>
<evidence type="ECO:0000313" key="2">
    <source>
        <dbReference type="EMBL" id="CAA9996994.1"/>
    </source>
</evidence>
<name>A0A6H5G3F5_9HEMI</name>
<accession>A0A6H5G3F5</accession>
<keyword evidence="3" id="KW-1185">Reference proteome</keyword>
<reference evidence="2 3" key="1">
    <citation type="submission" date="2020-02" db="EMBL/GenBank/DDBJ databases">
        <authorList>
            <person name="Ferguson B K."/>
        </authorList>
    </citation>
    <scope>NUCLEOTIDE SEQUENCE [LARGE SCALE GENOMIC DNA]</scope>
</reference>
<gene>
    <name evidence="2" type="ORF">NTEN_LOCUS3360</name>
</gene>
<feature type="region of interest" description="Disordered" evidence="1">
    <location>
        <begin position="318"/>
        <end position="348"/>
    </location>
</feature>